<feature type="domain" description="HTH marR-type" evidence="1">
    <location>
        <begin position="17"/>
        <end position="154"/>
    </location>
</feature>
<dbReference type="InterPro" id="IPR011991">
    <property type="entry name" value="ArsR-like_HTH"/>
</dbReference>
<dbReference type="InterPro" id="IPR039422">
    <property type="entry name" value="MarR/SlyA-like"/>
</dbReference>
<protein>
    <submittedName>
        <fullName evidence="2">MarR family transcriptional regulator</fullName>
    </submittedName>
</protein>
<dbReference type="Pfam" id="PF01047">
    <property type="entry name" value="MarR"/>
    <property type="match status" value="1"/>
</dbReference>
<dbReference type="PANTHER" id="PTHR33164">
    <property type="entry name" value="TRANSCRIPTIONAL REGULATOR, MARR FAMILY"/>
    <property type="match status" value="1"/>
</dbReference>
<evidence type="ECO:0000313" key="3">
    <source>
        <dbReference type="Proteomes" id="UP000683310"/>
    </source>
</evidence>
<dbReference type="GeneID" id="300993734"/>
<organism evidence="2 3">
    <name type="scientific">Nocardia tengchongensis</name>
    <dbReference type="NCBI Taxonomy" id="2055889"/>
    <lineage>
        <taxon>Bacteria</taxon>
        <taxon>Bacillati</taxon>
        <taxon>Actinomycetota</taxon>
        <taxon>Actinomycetes</taxon>
        <taxon>Mycobacteriales</taxon>
        <taxon>Nocardiaceae</taxon>
        <taxon>Nocardia</taxon>
    </lineage>
</organism>
<sequence>MPRSEATNAAQVDAGHIVELERALARVAYLLTRVRRHDKAMVQCGLTMDRASVPLLRLLADADEPMRLGELATRLDVEAPHVSRQIQRLEKAGYVERVADPDDRRAQRVGPTESGRRAVEAVREVMRGWMAEALADWSPEDLKAVAVLNHRMVDAFLDHAEVIGDLGATARDRPSA</sequence>
<accession>A0ABX8CT35</accession>
<dbReference type="InterPro" id="IPR000835">
    <property type="entry name" value="HTH_MarR-typ"/>
</dbReference>
<dbReference type="InterPro" id="IPR036390">
    <property type="entry name" value="WH_DNA-bd_sf"/>
</dbReference>
<dbReference type="PRINTS" id="PR00598">
    <property type="entry name" value="HTHMARR"/>
</dbReference>
<gene>
    <name evidence="2" type="ORF">KHQ06_00380</name>
</gene>
<keyword evidence="3" id="KW-1185">Reference proteome</keyword>
<proteinExistence type="predicted"/>
<dbReference type="SUPFAM" id="SSF46785">
    <property type="entry name" value="Winged helix' DNA-binding domain"/>
    <property type="match status" value="1"/>
</dbReference>
<dbReference type="InterPro" id="IPR036388">
    <property type="entry name" value="WH-like_DNA-bd_sf"/>
</dbReference>
<evidence type="ECO:0000259" key="1">
    <source>
        <dbReference type="PROSITE" id="PS50995"/>
    </source>
</evidence>
<dbReference type="Proteomes" id="UP000683310">
    <property type="component" value="Chromosome"/>
</dbReference>
<dbReference type="Gene3D" id="1.10.10.10">
    <property type="entry name" value="Winged helix-like DNA-binding domain superfamily/Winged helix DNA-binding domain"/>
    <property type="match status" value="1"/>
</dbReference>
<reference evidence="2 3" key="1">
    <citation type="submission" date="2021-04" db="EMBL/GenBank/DDBJ databases">
        <title>Nocardia tengchongensis.</title>
        <authorList>
            <person name="Zhuang k."/>
            <person name="Ran Y."/>
            <person name="Li W."/>
        </authorList>
    </citation>
    <scope>NUCLEOTIDE SEQUENCE [LARGE SCALE GENOMIC DNA]</scope>
    <source>
        <strain evidence="2 3">CFH S0057</strain>
    </source>
</reference>
<evidence type="ECO:0000313" key="2">
    <source>
        <dbReference type="EMBL" id="QVI21690.1"/>
    </source>
</evidence>
<dbReference type="CDD" id="cd00090">
    <property type="entry name" value="HTH_ARSR"/>
    <property type="match status" value="1"/>
</dbReference>
<dbReference type="PROSITE" id="PS50995">
    <property type="entry name" value="HTH_MARR_2"/>
    <property type="match status" value="1"/>
</dbReference>
<dbReference type="PANTHER" id="PTHR33164:SF57">
    <property type="entry name" value="MARR-FAMILY TRANSCRIPTIONAL REGULATOR"/>
    <property type="match status" value="1"/>
</dbReference>
<dbReference type="SMART" id="SM00347">
    <property type="entry name" value="HTH_MARR"/>
    <property type="match status" value="1"/>
</dbReference>
<dbReference type="RefSeq" id="WP_213557791.1">
    <property type="nucleotide sequence ID" value="NZ_JBFAJM010000012.1"/>
</dbReference>
<dbReference type="EMBL" id="CP074371">
    <property type="protein sequence ID" value="QVI21690.1"/>
    <property type="molecule type" value="Genomic_DNA"/>
</dbReference>
<name>A0ABX8CT35_9NOCA</name>